<accession>A0ABS7TKI6</accession>
<gene>
    <name evidence="3" type="ORF">K7C98_05730</name>
</gene>
<dbReference type="Proteomes" id="UP001139031">
    <property type="component" value="Unassembled WGS sequence"/>
</dbReference>
<feature type="transmembrane region" description="Helical" evidence="2">
    <location>
        <begin position="64"/>
        <end position="89"/>
    </location>
</feature>
<organism evidence="3 4">
    <name type="scientific">Nannocystis pusilla</name>
    <dbReference type="NCBI Taxonomy" id="889268"/>
    <lineage>
        <taxon>Bacteria</taxon>
        <taxon>Pseudomonadati</taxon>
        <taxon>Myxococcota</taxon>
        <taxon>Polyangia</taxon>
        <taxon>Nannocystales</taxon>
        <taxon>Nannocystaceae</taxon>
        <taxon>Nannocystis</taxon>
    </lineage>
</organism>
<keyword evidence="2" id="KW-0812">Transmembrane</keyword>
<keyword evidence="2" id="KW-0472">Membrane</keyword>
<feature type="transmembrane region" description="Helical" evidence="2">
    <location>
        <begin position="20"/>
        <end position="43"/>
    </location>
</feature>
<feature type="transmembrane region" description="Helical" evidence="2">
    <location>
        <begin position="95"/>
        <end position="112"/>
    </location>
</feature>
<evidence type="ECO:0000313" key="4">
    <source>
        <dbReference type="Proteomes" id="UP001139031"/>
    </source>
</evidence>
<evidence type="ECO:0000256" key="2">
    <source>
        <dbReference type="SAM" id="Phobius"/>
    </source>
</evidence>
<feature type="transmembrane region" description="Helical" evidence="2">
    <location>
        <begin position="119"/>
        <end position="137"/>
    </location>
</feature>
<dbReference type="RefSeq" id="WP_224190513.1">
    <property type="nucleotide sequence ID" value="NZ_JAIRAU010000001.1"/>
</dbReference>
<sequence>MRDTLPVVNARSLLPRRHPSAWLALELSLSSIVLGPLLSVPALRFARRVRRQIADNHGHFTGAGLTRAAVFLAWSSCIAWAAAAATLVIALWPPAAYVVGSLGLCLAGFLLVRRASRPLAAFSAVAGLSVALLGLRVHDHILRERAIEQMHACEEANRAATSAWTARALDSARTAYQRAAVSCTGDRAEEAAIRLRDIDARAERAQQVDDEKARRYAATQAAQSLAQHDRDESRLHARFATTEQTAAARLVEARRHQQARRWEKASELLQSIDSDLAAFRGTKLEGTPRMKTLATEARTLADVIEPRLSKLRLRREADRRRKEEADAQRQAEAARRRERAESWSSNRVHCCDGTLSPTCTYGRSLRGCCSWHGGVC</sequence>
<protein>
    <submittedName>
        <fullName evidence="3">Uncharacterized protein</fullName>
    </submittedName>
</protein>
<evidence type="ECO:0000313" key="3">
    <source>
        <dbReference type="EMBL" id="MBZ5708747.1"/>
    </source>
</evidence>
<proteinExistence type="predicted"/>
<dbReference type="EMBL" id="JAIRAU010000001">
    <property type="protein sequence ID" value="MBZ5708747.1"/>
    <property type="molecule type" value="Genomic_DNA"/>
</dbReference>
<keyword evidence="4" id="KW-1185">Reference proteome</keyword>
<feature type="region of interest" description="Disordered" evidence="1">
    <location>
        <begin position="317"/>
        <end position="338"/>
    </location>
</feature>
<reference evidence="3" key="1">
    <citation type="submission" date="2021-08" db="EMBL/GenBank/DDBJ databases">
        <authorList>
            <person name="Stevens D.C."/>
        </authorList>
    </citation>
    <scope>NUCLEOTIDE SEQUENCE</scope>
    <source>
        <strain evidence="3">DSM 53165</strain>
    </source>
</reference>
<evidence type="ECO:0000256" key="1">
    <source>
        <dbReference type="SAM" id="MobiDB-lite"/>
    </source>
</evidence>
<name>A0ABS7TKI6_9BACT</name>
<keyword evidence="2" id="KW-1133">Transmembrane helix</keyword>
<comment type="caution">
    <text evidence="3">The sequence shown here is derived from an EMBL/GenBank/DDBJ whole genome shotgun (WGS) entry which is preliminary data.</text>
</comment>